<dbReference type="SMART" id="SM00320">
    <property type="entry name" value="WD40"/>
    <property type="match status" value="7"/>
</dbReference>
<dbReference type="SUPFAM" id="SSF48317">
    <property type="entry name" value="Acid phosphatase/Vanadium-dependent haloperoxidase"/>
    <property type="match status" value="1"/>
</dbReference>
<evidence type="ECO:0000313" key="10">
    <source>
        <dbReference type="Proteomes" id="UP001487740"/>
    </source>
</evidence>
<keyword evidence="4" id="KW-0539">Nucleus</keyword>
<feature type="region of interest" description="Disordered" evidence="6">
    <location>
        <begin position="686"/>
        <end position="740"/>
    </location>
</feature>
<gene>
    <name evidence="9" type="ORF">O3P69_004052</name>
</gene>
<dbReference type="SMART" id="SM00014">
    <property type="entry name" value="acidPPc"/>
    <property type="match status" value="1"/>
</dbReference>
<keyword evidence="2 5" id="KW-0853">WD repeat</keyword>
<feature type="region of interest" description="Disordered" evidence="6">
    <location>
        <begin position="518"/>
        <end position="545"/>
    </location>
</feature>
<dbReference type="PROSITE" id="PS50082">
    <property type="entry name" value="WD_REPEATS_2"/>
    <property type="match status" value="7"/>
</dbReference>
<feature type="repeat" description="WD" evidence="5">
    <location>
        <begin position="232"/>
        <end position="264"/>
    </location>
</feature>
<dbReference type="GO" id="GO:0005847">
    <property type="term" value="C:mRNA cleavage and polyadenylation specificity factor complex"/>
    <property type="evidence" value="ECO:0007669"/>
    <property type="project" value="TreeGrafter"/>
</dbReference>
<feature type="compositionally biased region" description="Low complexity" evidence="6">
    <location>
        <begin position="708"/>
        <end position="740"/>
    </location>
</feature>
<dbReference type="Gene3D" id="2.130.10.10">
    <property type="entry name" value="YVTN repeat-like/Quinoprotein amine dehydrogenase"/>
    <property type="match status" value="3"/>
</dbReference>
<organism evidence="9 10">
    <name type="scientific">Scylla paramamosain</name>
    <name type="common">Mud crab</name>
    <dbReference type="NCBI Taxonomy" id="85552"/>
    <lineage>
        <taxon>Eukaryota</taxon>
        <taxon>Metazoa</taxon>
        <taxon>Ecdysozoa</taxon>
        <taxon>Arthropoda</taxon>
        <taxon>Crustacea</taxon>
        <taxon>Multicrustacea</taxon>
        <taxon>Malacostraca</taxon>
        <taxon>Eumalacostraca</taxon>
        <taxon>Eucarida</taxon>
        <taxon>Decapoda</taxon>
        <taxon>Pleocyemata</taxon>
        <taxon>Brachyura</taxon>
        <taxon>Eubrachyura</taxon>
        <taxon>Portunoidea</taxon>
        <taxon>Portunidae</taxon>
        <taxon>Portuninae</taxon>
        <taxon>Scylla</taxon>
    </lineage>
</organism>
<sequence>MHLPLVNSNALCYVNPTSSLCRQPRVGAARHRASAVLWRLCNGAATRFSVDTSLLYPDPFTENPHDIGSEVNIKMIQVGMFNVPPPPIPGKPLPPPGGGPQPFQPLSFKPFKTPDGEFDGKRLRKSVMRKTVDYNCSVTNMLECRVWQRDERDRPALQADVCYASEMLPPTAHPVNPINAVVTKFVRTSTNKAKCPIFCLAWTPEGRRLVTGASSGEFTLWNGLTFNFETILQAHDSSVRTMVWSHNDQWMVTGDTGGFVKYWQTNMNNVKLFQAHKDPVRGLSFSPSDQKFATGSDDGTVRIWDFYRCYEEKVLRGHGADVKCVDWHPSKSLLASGSKDNQQPIKLWDPRSGQPLAKLHAHKSTVMDLKWNANGNWLCSASRDHLLKLFDIRNLSEEFQVFRGHKKEASCIAWHPHHEGLFASGGSDGSILFWHVGNDKEVGAIESAHDGIIWDLAWHPLGHILCSGSNDHTSKFWTRNRPGDKMRDKYNLNTLPAGVLADDSMDIDDIPLNTSLTSQGVIPGMGPEDKVEEAESTGPETIPGLDFDTSAFDRFSKKTPYAKPIPKTFQAAWNAAGGLEDEMEEENSATSWVVTDSAGLFSLPANLPGEMVYTDDGDELPPGSVPLNTIRANSILYCGFLIPLNKVPGDVIQNAFSTMEEEEAVAEVTGDFEFARKLIKEKNQLINPNASTEEQPEKKAPAPPPPGFQQNQFNEPPTPQNFNNNPPNTTNTNTNAFPNPAAFPGIPANFGMPAGAPRNFGATRGNFRGLPDAGFGRGGAQRGNWPIRGAPRGGGPVAGGQRFPNEQFPQGFDNKDWPFENQNINRDNNLNNGGDMEDRGGGGQNWMRGWGGRGRGRGGGFKDFEKHDDREQGNWGGMNNHWQTRGGMQGPGGDNQDGMSGSRGDHMGGNRGYGGGDRNGSYVGGEEHGGGEVVHSGEEGEVEEVETSSGVDGEEGGQISKEGEGEVMTTSKEETGGGLPHGRGMMGNDGRSARHYQIRFRRRHGGQASESSRVPQLTPARTLTHEKMAASLVDTYHYWGAEFISNFQRLVPNRGRFFMQVSAVGDPGLAFTLYFPLLLSVHTGVGVRLMWTLLFCEWSNMILKWVLAGDRPFWWIHETTVYKGLPPPMYQFPITCETGSGNPSGHAKLNAAMFYVLVSAFISMVVQQSSRLSEKQKTWARRGLWTGYATWMVLVILSRTYVAAHFPHQCIAGVAIGIGMALLVARMPVLEVMSRKQYLALSATIITTVLGVYFGLQLGGWDALWSMEKAIKWCVRREYIHLDTMPFYSFSRFSGVSLGLGMGLSSPWYKKANRARFNWKMTASLAVLSLGMSQVGVMVHQSLPRSMVGLYPAEFLLNATVTFVLVAVLPHLVRMASRVPAGDKFKKN</sequence>
<dbReference type="GO" id="GO:0031124">
    <property type="term" value="P:mRNA 3'-end processing"/>
    <property type="evidence" value="ECO:0007669"/>
    <property type="project" value="InterPro"/>
</dbReference>
<evidence type="ECO:0000256" key="6">
    <source>
        <dbReference type="SAM" id="MobiDB-lite"/>
    </source>
</evidence>
<dbReference type="FunFam" id="2.130.10.10:FF:000963">
    <property type="entry name" value="AGAP001362-PA-like protein"/>
    <property type="match status" value="1"/>
</dbReference>
<dbReference type="InterPro" id="IPR015943">
    <property type="entry name" value="WD40/YVTN_repeat-like_dom_sf"/>
</dbReference>
<keyword evidence="7" id="KW-0472">Membrane</keyword>
<evidence type="ECO:0000256" key="4">
    <source>
        <dbReference type="ARBA" id="ARBA00023242"/>
    </source>
</evidence>
<dbReference type="Proteomes" id="UP001487740">
    <property type="component" value="Unassembled WGS sequence"/>
</dbReference>
<keyword evidence="10" id="KW-1185">Reference proteome</keyword>
<keyword evidence="7" id="KW-1133">Transmembrane helix</keyword>
<evidence type="ECO:0000256" key="3">
    <source>
        <dbReference type="ARBA" id="ARBA00022737"/>
    </source>
</evidence>
<feature type="transmembrane region" description="Helical" evidence="7">
    <location>
        <begin position="1179"/>
        <end position="1200"/>
    </location>
</feature>
<evidence type="ECO:0000259" key="8">
    <source>
        <dbReference type="SMART" id="SM00014"/>
    </source>
</evidence>
<dbReference type="CDD" id="cd00200">
    <property type="entry name" value="WD40"/>
    <property type="match status" value="1"/>
</dbReference>
<dbReference type="InterPro" id="IPR036938">
    <property type="entry name" value="PAP2/HPO_sf"/>
</dbReference>
<feature type="repeat" description="WD" evidence="5">
    <location>
        <begin position="273"/>
        <end position="305"/>
    </location>
</feature>
<evidence type="ECO:0000256" key="2">
    <source>
        <dbReference type="ARBA" id="ARBA00022574"/>
    </source>
</evidence>
<reference evidence="9 10" key="1">
    <citation type="submission" date="2023-03" db="EMBL/GenBank/DDBJ databases">
        <title>High-quality genome of Scylla paramamosain provides insights in environmental adaptation.</title>
        <authorList>
            <person name="Zhang L."/>
        </authorList>
    </citation>
    <scope>NUCLEOTIDE SEQUENCE [LARGE SCALE GENOMIC DNA]</scope>
    <source>
        <strain evidence="9">LZ_2023a</strain>
        <tissue evidence="9">Muscle</tissue>
    </source>
</reference>
<evidence type="ECO:0000256" key="7">
    <source>
        <dbReference type="SAM" id="Phobius"/>
    </source>
</evidence>
<dbReference type="Gene3D" id="1.20.144.10">
    <property type="entry name" value="Phosphatidic acid phosphatase type 2/haloperoxidase"/>
    <property type="match status" value="1"/>
</dbReference>
<evidence type="ECO:0000256" key="5">
    <source>
        <dbReference type="PROSITE-ProRule" id="PRU00221"/>
    </source>
</evidence>
<dbReference type="InterPro" id="IPR045245">
    <property type="entry name" value="Pfs2-like"/>
</dbReference>
<comment type="subcellular location">
    <subcellularLocation>
        <location evidence="1">Nucleus</location>
    </subcellularLocation>
</comment>
<name>A0AAW0UES5_SCYPA</name>
<feature type="transmembrane region" description="Helical" evidence="7">
    <location>
        <begin position="1206"/>
        <end position="1225"/>
    </location>
</feature>
<feature type="compositionally biased region" description="Basic and acidic residues" evidence="6">
    <location>
        <begin position="925"/>
        <end position="938"/>
    </location>
</feature>
<protein>
    <recommendedName>
        <fullName evidence="8">Phosphatidic acid phosphatase type 2/haloperoxidase domain-containing protein</fullName>
    </recommendedName>
</protein>
<keyword evidence="3" id="KW-0677">Repeat</keyword>
<feature type="repeat" description="WD" evidence="5">
    <location>
        <begin position="359"/>
        <end position="400"/>
    </location>
</feature>
<feature type="transmembrane region" description="Helical" evidence="7">
    <location>
        <begin position="1355"/>
        <end position="1373"/>
    </location>
</feature>
<proteinExistence type="predicted"/>
<dbReference type="Pfam" id="PF00400">
    <property type="entry name" value="WD40"/>
    <property type="match status" value="7"/>
</dbReference>
<feature type="repeat" description="WD" evidence="5">
    <location>
        <begin position="402"/>
        <end position="444"/>
    </location>
</feature>
<accession>A0AAW0UES5</accession>
<dbReference type="Pfam" id="PF01569">
    <property type="entry name" value="PAP2"/>
    <property type="match status" value="1"/>
</dbReference>
<dbReference type="InterPro" id="IPR036322">
    <property type="entry name" value="WD40_repeat_dom_sf"/>
</dbReference>
<dbReference type="InterPro" id="IPR000326">
    <property type="entry name" value="PAP2/HPO"/>
</dbReference>
<feature type="repeat" description="WD" evidence="5">
    <location>
        <begin position="197"/>
        <end position="222"/>
    </location>
</feature>
<feature type="compositionally biased region" description="Gly residues" evidence="6">
    <location>
        <begin position="976"/>
        <end position="987"/>
    </location>
</feature>
<evidence type="ECO:0000256" key="1">
    <source>
        <dbReference type="ARBA" id="ARBA00004123"/>
    </source>
</evidence>
<keyword evidence="7" id="KW-0812">Transmembrane</keyword>
<feature type="repeat" description="WD" evidence="5">
    <location>
        <begin position="446"/>
        <end position="477"/>
    </location>
</feature>
<feature type="region of interest" description="Disordered" evidence="6">
    <location>
        <begin position="865"/>
        <end position="990"/>
    </location>
</feature>
<dbReference type="SUPFAM" id="SSF50978">
    <property type="entry name" value="WD40 repeat-like"/>
    <property type="match status" value="1"/>
</dbReference>
<feature type="transmembrane region" description="Helical" evidence="7">
    <location>
        <begin position="1149"/>
        <end position="1167"/>
    </location>
</feature>
<feature type="transmembrane region" description="Helical" evidence="7">
    <location>
        <begin position="1237"/>
        <end position="1256"/>
    </location>
</feature>
<dbReference type="InterPro" id="IPR001680">
    <property type="entry name" value="WD40_rpt"/>
</dbReference>
<dbReference type="PANTHER" id="PTHR22836">
    <property type="entry name" value="WD40 REPEAT PROTEIN"/>
    <property type="match status" value="1"/>
</dbReference>
<feature type="transmembrane region" description="Helical" evidence="7">
    <location>
        <begin position="1321"/>
        <end position="1343"/>
    </location>
</feature>
<feature type="transmembrane region" description="Helical" evidence="7">
    <location>
        <begin position="1287"/>
        <end position="1309"/>
    </location>
</feature>
<evidence type="ECO:0000313" key="9">
    <source>
        <dbReference type="EMBL" id="KAK8398652.1"/>
    </source>
</evidence>
<comment type="caution">
    <text evidence="9">The sequence shown here is derived from an EMBL/GenBank/DDBJ whole genome shotgun (WGS) entry which is preliminary data.</text>
</comment>
<dbReference type="EMBL" id="JARAKH010000012">
    <property type="protein sequence ID" value="KAK8398652.1"/>
    <property type="molecule type" value="Genomic_DNA"/>
</dbReference>
<dbReference type="FunFam" id="2.130.10.10:FF:000237">
    <property type="entry name" value="Flowering time control protein FY"/>
    <property type="match status" value="1"/>
</dbReference>
<dbReference type="PANTHER" id="PTHR22836:SF0">
    <property type="entry name" value="PRE-MRNA 3' END PROCESSING PROTEIN WDR33"/>
    <property type="match status" value="1"/>
</dbReference>
<feature type="domain" description="Phosphatidic acid phosphatase type 2/haloperoxidase" evidence="8">
    <location>
        <begin position="1085"/>
        <end position="1225"/>
    </location>
</feature>
<dbReference type="PROSITE" id="PS50294">
    <property type="entry name" value="WD_REPEATS_REGION"/>
    <property type="match status" value="5"/>
</dbReference>
<feature type="compositionally biased region" description="Gly residues" evidence="6">
    <location>
        <begin position="909"/>
        <end position="918"/>
    </location>
</feature>
<feature type="repeat" description="WD" evidence="5">
    <location>
        <begin position="315"/>
        <end position="341"/>
    </location>
</feature>